<protein>
    <recommendedName>
        <fullName evidence="6">Gustatory receptor</fullName>
    </recommendedName>
</protein>
<dbReference type="EMBL" id="JAJJHW010002585">
    <property type="protein sequence ID" value="KAH8370441.1"/>
    <property type="molecule type" value="Genomic_DNA"/>
</dbReference>
<comment type="function">
    <text evidence="6">Gustatory receptor which mediates acceptance or avoidance behavior, depending on its substrates.</text>
</comment>
<proteinExistence type="inferred from homology"/>
<sequence>VVEVMNKVKVLIVWFQALNGIIVYYPDARTRNLQKSKCLKLYSLAHSLITVCGLPSIYLDFTLENPVLFYNIPSNWVEFGTWIFIVQYTISVFLAIHVLRFQKSSIQRIYDKLKCLDVIDPIPNDVRFLNIIQFINLINIAIHLGSLFYFCYLYFGKTIPILWFYIVYYAWIDSLIAAIMLVMHEILWKICYCSIGMRLELKQLLSARVKLQNLLDFFKRQQDLIKVCSEFSDTFRHLLLWYSLRTLLICVLLGYLIIRIQFAKYAWSELFINMQYALFSFIEFYLLNYMAEFVADLIPDTIQVLRRTNPQDLRIKRAITWMDVQLSCQSTELRIYGAFTLNRRFCFVVMTEIVLNTIYL</sequence>
<evidence type="ECO:0000256" key="6">
    <source>
        <dbReference type="RuleBase" id="RU363108"/>
    </source>
</evidence>
<keyword evidence="5 6" id="KW-0472">Membrane</keyword>
<comment type="similarity">
    <text evidence="6">Belongs to the insect chemoreceptor superfamily. Gustatory receptor (GR) family.</text>
</comment>
<evidence type="ECO:0000256" key="2">
    <source>
        <dbReference type="ARBA" id="ARBA00022475"/>
    </source>
</evidence>
<accession>A0AAD4JZB8</accession>
<keyword evidence="2 6" id="KW-1003">Cell membrane</keyword>
<feature type="transmembrane region" description="Helical" evidence="6">
    <location>
        <begin position="38"/>
        <end position="59"/>
    </location>
</feature>
<feature type="transmembrane region" description="Helical" evidence="6">
    <location>
        <begin position="6"/>
        <end position="26"/>
    </location>
</feature>
<feature type="transmembrane region" description="Helical" evidence="6">
    <location>
        <begin position="161"/>
        <end position="182"/>
    </location>
</feature>
<dbReference type="GO" id="GO:0050909">
    <property type="term" value="P:sensory perception of taste"/>
    <property type="evidence" value="ECO:0007669"/>
    <property type="project" value="InterPro"/>
</dbReference>
<evidence type="ECO:0000256" key="5">
    <source>
        <dbReference type="ARBA" id="ARBA00023136"/>
    </source>
</evidence>
<keyword evidence="3 6" id="KW-0812">Transmembrane</keyword>
<keyword evidence="6" id="KW-0807">Transducer</keyword>
<evidence type="ECO:0000256" key="4">
    <source>
        <dbReference type="ARBA" id="ARBA00022989"/>
    </source>
</evidence>
<dbReference type="Pfam" id="PF08395">
    <property type="entry name" value="7tm_7"/>
    <property type="match status" value="1"/>
</dbReference>
<keyword evidence="8" id="KW-1185">Reference proteome</keyword>
<evidence type="ECO:0000313" key="8">
    <source>
        <dbReference type="Proteomes" id="UP001200034"/>
    </source>
</evidence>
<evidence type="ECO:0000313" key="7">
    <source>
        <dbReference type="EMBL" id="KAH8370441.1"/>
    </source>
</evidence>
<dbReference type="GO" id="GO:0005886">
    <property type="term" value="C:plasma membrane"/>
    <property type="evidence" value="ECO:0007669"/>
    <property type="project" value="UniProtKB-SubCell"/>
</dbReference>
<comment type="caution">
    <text evidence="7">The sequence shown here is derived from an EMBL/GenBank/DDBJ whole genome shotgun (WGS) entry which is preliminary data.</text>
</comment>
<name>A0AAD4JZB8_9MUSC</name>
<feature type="transmembrane region" description="Helical" evidence="6">
    <location>
        <begin position="270"/>
        <end position="287"/>
    </location>
</feature>
<keyword evidence="4 6" id="KW-1133">Transmembrane helix</keyword>
<feature type="non-terminal residue" evidence="7">
    <location>
        <position position="1"/>
    </location>
</feature>
<dbReference type="InterPro" id="IPR013604">
    <property type="entry name" value="7TM_chemorcpt"/>
</dbReference>
<dbReference type="Proteomes" id="UP001200034">
    <property type="component" value="Unassembled WGS sequence"/>
</dbReference>
<feature type="transmembrane region" description="Helical" evidence="6">
    <location>
        <begin position="134"/>
        <end position="155"/>
    </location>
</feature>
<reference evidence="7" key="1">
    <citation type="journal article" date="2021" name="Mol. Ecol. Resour.">
        <title>Phylogenomic analyses of the genus Drosophila reveals genomic signals of climate adaptation.</title>
        <authorList>
            <person name="Li F."/>
            <person name="Rane R.V."/>
            <person name="Luria V."/>
            <person name="Xiong Z."/>
            <person name="Chen J."/>
            <person name="Li Z."/>
            <person name="Catullo R.A."/>
            <person name="Griffin P.C."/>
            <person name="Schiffer M."/>
            <person name="Pearce S."/>
            <person name="Lee S.F."/>
            <person name="McElroy K."/>
            <person name="Stocker A."/>
            <person name="Shirriffs J."/>
            <person name="Cockerell F."/>
            <person name="Coppin C."/>
            <person name="Sgro C.M."/>
            <person name="Karger A."/>
            <person name="Cain J.W."/>
            <person name="Weber J.A."/>
            <person name="Santpere G."/>
            <person name="Kirschner M.W."/>
            <person name="Hoffmann A.A."/>
            <person name="Oakeshott J.G."/>
            <person name="Zhang G."/>
        </authorList>
    </citation>
    <scope>NUCLEOTIDE SEQUENCE</scope>
    <source>
        <strain evidence="7">BGI-SZ-2011g</strain>
    </source>
</reference>
<feature type="transmembrane region" description="Helical" evidence="6">
    <location>
        <begin position="239"/>
        <end position="258"/>
    </location>
</feature>
<evidence type="ECO:0000256" key="3">
    <source>
        <dbReference type="ARBA" id="ARBA00022692"/>
    </source>
</evidence>
<organism evidence="7 8">
    <name type="scientific">Drosophila rubida</name>
    <dbReference type="NCBI Taxonomy" id="30044"/>
    <lineage>
        <taxon>Eukaryota</taxon>
        <taxon>Metazoa</taxon>
        <taxon>Ecdysozoa</taxon>
        <taxon>Arthropoda</taxon>
        <taxon>Hexapoda</taxon>
        <taxon>Insecta</taxon>
        <taxon>Pterygota</taxon>
        <taxon>Neoptera</taxon>
        <taxon>Endopterygota</taxon>
        <taxon>Diptera</taxon>
        <taxon>Brachycera</taxon>
        <taxon>Muscomorpha</taxon>
        <taxon>Ephydroidea</taxon>
        <taxon>Drosophilidae</taxon>
        <taxon>Drosophila</taxon>
    </lineage>
</organism>
<feature type="transmembrane region" description="Helical" evidence="6">
    <location>
        <begin position="79"/>
        <end position="99"/>
    </location>
</feature>
<evidence type="ECO:0000256" key="1">
    <source>
        <dbReference type="ARBA" id="ARBA00004651"/>
    </source>
</evidence>
<gene>
    <name evidence="7" type="ORF">KR093_003537</name>
</gene>
<dbReference type="AlphaFoldDB" id="A0AAD4JZB8"/>
<comment type="subcellular location">
    <subcellularLocation>
        <location evidence="1 6">Cell membrane</location>
        <topology evidence="1 6">Multi-pass membrane protein</topology>
    </subcellularLocation>
</comment>
<feature type="non-terminal residue" evidence="7">
    <location>
        <position position="360"/>
    </location>
</feature>
<dbReference type="GO" id="GO:0007165">
    <property type="term" value="P:signal transduction"/>
    <property type="evidence" value="ECO:0007669"/>
    <property type="project" value="UniProtKB-KW"/>
</dbReference>
<keyword evidence="6" id="KW-0675">Receptor</keyword>